<evidence type="ECO:0000256" key="7">
    <source>
        <dbReference type="ARBA" id="ARBA00023053"/>
    </source>
</evidence>
<proteinExistence type="inferred from homology"/>
<evidence type="ECO:0000256" key="3">
    <source>
        <dbReference type="ARBA" id="ARBA00022448"/>
    </source>
</evidence>
<feature type="transmembrane region" description="Helical" evidence="12">
    <location>
        <begin position="224"/>
        <end position="244"/>
    </location>
</feature>
<organism evidence="13 14">
    <name type="scientific">Parastrongyloides trichosuri</name>
    <name type="common">Possum-specific nematode worm</name>
    <dbReference type="NCBI Taxonomy" id="131310"/>
    <lineage>
        <taxon>Eukaryota</taxon>
        <taxon>Metazoa</taxon>
        <taxon>Ecdysozoa</taxon>
        <taxon>Nematoda</taxon>
        <taxon>Chromadorea</taxon>
        <taxon>Rhabditida</taxon>
        <taxon>Tylenchina</taxon>
        <taxon>Panagrolaimomorpha</taxon>
        <taxon>Strongyloidoidea</taxon>
        <taxon>Strongyloididae</taxon>
        <taxon>Parastrongyloides</taxon>
    </lineage>
</organism>
<dbReference type="Gene3D" id="1.20.1730.10">
    <property type="entry name" value="Sodium/glucose cotransporter"/>
    <property type="match status" value="1"/>
</dbReference>
<dbReference type="PROSITE" id="PS50283">
    <property type="entry name" value="NA_SOLUT_SYMP_3"/>
    <property type="match status" value="1"/>
</dbReference>
<keyword evidence="5 12" id="KW-0812">Transmembrane</keyword>
<feature type="transmembrane region" description="Helical" evidence="12">
    <location>
        <begin position="376"/>
        <end position="392"/>
    </location>
</feature>
<dbReference type="InterPro" id="IPR001734">
    <property type="entry name" value="Na/solute_symporter"/>
</dbReference>
<comment type="similarity">
    <text evidence="2 11">Belongs to the sodium:solute symporter (SSF) (TC 2.A.21) family.</text>
</comment>
<dbReference type="NCBIfam" id="TIGR00813">
    <property type="entry name" value="sss"/>
    <property type="match status" value="1"/>
</dbReference>
<accession>A0A0N4ZBP0</accession>
<dbReference type="GO" id="GO:0015293">
    <property type="term" value="F:symporter activity"/>
    <property type="evidence" value="ECO:0007669"/>
    <property type="project" value="TreeGrafter"/>
</dbReference>
<feature type="transmembrane region" description="Helical" evidence="12">
    <location>
        <begin position="72"/>
        <end position="95"/>
    </location>
</feature>
<evidence type="ECO:0000256" key="2">
    <source>
        <dbReference type="ARBA" id="ARBA00006434"/>
    </source>
</evidence>
<evidence type="ECO:0000256" key="11">
    <source>
        <dbReference type="RuleBase" id="RU362091"/>
    </source>
</evidence>
<name>A0A0N4ZBP0_PARTI</name>
<dbReference type="WBParaSite" id="PTRK_0000495000.1">
    <property type="protein sequence ID" value="PTRK_0000495000.1"/>
    <property type="gene ID" value="PTRK_0000495000"/>
</dbReference>
<evidence type="ECO:0000256" key="5">
    <source>
        <dbReference type="ARBA" id="ARBA00022692"/>
    </source>
</evidence>
<reference evidence="14" key="1">
    <citation type="submission" date="2017-02" db="UniProtKB">
        <authorList>
            <consortium name="WormBaseParasite"/>
        </authorList>
    </citation>
    <scope>IDENTIFICATION</scope>
</reference>
<dbReference type="STRING" id="131310.A0A0N4ZBP0"/>
<keyword evidence="3" id="KW-0813">Transport</keyword>
<evidence type="ECO:0000256" key="12">
    <source>
        <dbReference type="SAM" id="Phobius"/>
    </source>
</evidence>
<keyword evidence="9 12" id="KW-0472">Membrane</keyword>
<feature type="transmembrane region" description="Helical" evidence="12">
    <location>
        <begin position="265"/>
        <end position="291"/>
    </location>
</feature>
<dbReference type="GO" id="GO:0005886">
    <property type="term" value="C:plasma membrane"/>
    <property type="evidence" value="ECO:0007669"/>
    <property type="project" value="UniProtKB-SubCell"/>
</dbReference>
<dbReference type="AlphaFoldDB" id="A0A0N4ZBP0"/>
<dbReference type="Proteomes" id="UP000038045">
    <property type="component" value="Unplaced"/>
</dbReference>
<feature type="transmembrane region" description="Helical" evidence="12">
    <location>
        <begin position="39"/>
        <end position="60"/>
    </location>
</feature>
<dbReference type="InterPro" id="IPR051163">
    <property type="entry name" value="Sodium:Solute_Symporter_SSF"/>
</dbReference>
<feature type="transmembrane region" description="Helical" evidence="12">
    <location>
        <begin position="147"/>
        <end position="166"/>
    </location>
</feature>
<evidence type="ECO:0000256" key="6">
    <source>
        <dbReference type="ARBA" id="ARBA00022989"/>
    </source>
</evidence>
<feature type="transmembrane region" description="Helical" evidence="12">
    <location>
        <begin position="398"/>
        <end position="424"/>
    </location>
</feature>
<keyword evidence="13" id="KW-1185">Reference proteome</keyword>
<evidence type="ECO:0000256" key="9">
    <source>
        <dbReference type="ARBA" id="ARBA00023136"/>
    </source>
</evidence>
<dbReference type="GO" id="GO:0006814">
    <property type="term" value="P:sodium ion transport"/>
    <property type="evidence" value="ECO:0007669"/>
    <property type="project" value="UniProtKB-KW"/>
</dbReference>
<feature type="transmembrane region" description="Helical" evidence="12">
    <location>
        <begin position="499"/>
        <end position="523"/>
    </location>
</feature>
<keyword evidence="4" id="KW-1003">Cell membrane</keyword>
<keyword evidence="10" id="KW-0739">Sodium transport</keyword>
<comment type="subcellular location">
    <subcellularLocation>
        <location evidence="1">Cell membrane</location>
        <topology evidence="1">Multi-pass membrane protein</topology>
    </subcellularLocation>
</comment>
<protein>
    <submittedName>
        <fullName evidence="14">Sodium:solute symporter</fullName>
    </submittedName>
</protein>
<feature type="transmembrane region" description="Helical" evidence="12">
    <location>
        <begin position="116"/>
        <end position="135"/>
    </location>
</feature>
<keyword evidence="8" id="KW-0406">Ion transport</keyword>
<dbReference type="Pfam" id="PF00474">
    <property type="entry name" value="SSF"/>
    <property type="match status" value="1"/>
</dbReference>
<sequence length="553" mass="62313">MHIIDYIVAFVILGVISVAGMFSSFNKNGNYENNNNNKLGVYKVALSVASGFLSSISLLGFPSEVYFRGSMIYWYSIMYCVGFPIAAYVFLPILMEGRFQNIYQYLEARFSFINRFIASLLFITMTLLYVAVALYAPALSLSTVLNIPLYLTILLTSALASIYLIFGGLKGGVVTSALQMILILSTFLLIILISFYNHGFEHIYSTSIKHQRLFLTDFRIDPRIRHSVPALVIGGSFMIVSLFATNQMSVQRYQAMESLEKAQRVILLNIPINFAILTMYVLLGLIMYAAFEISCHPTSKAPDQILPYFVLTEFSHIPGLLGCFVAAVHSAGISTLTASYHALSEVIIEDIICVYMRKYTKMKTMTEYERLTLSKYMPLGIAVISIGLAFIIERLNSAILQISLSVFGAFGGLVLGIFIVAMFCPWIKNKLSATTAQFLSLYFIIIVIGLGFYYKVPTPNLPINNKCDAMEIFVPFNYYEKTEVQEPKNYLHYLSQISYQYYTLLGVISTLIVAHIVEGFIILEDFIHRKLFKNIRIPLDTEQNIPMSKISES</sequence>
<keyword evidence="7" id="KW-0915">Sodium</keyword>
<dbReference type="PANTHER" id="PTHR42985:SF2">
    <property type="entry name" value="SODIUM-DEPENDENT MULTIVITAMIN TRANSPORTER"/>
    <property type="match status" value="1"/>
</dbReference>
<evidence type="ECO:0000256" key="8">
    <source>
        <dbReference type="ARBA" id="ARBA00023065"/>
    </source>
</evidence>
<evidence type="ECO:0000256" key="1">
    <source>
        <dbReference type="ARBA" id="ARBA00004651"/>
    </source>
</evidence>
<feature type="transmembrane region" description="Helical" evidence="12">
    <location>
        <begin position="6"/>
        <end position="27"/>
    </location>
</feature>
<keyword evidence="6 12" id="KW-1133">Transmembrane helix</keyword>
<evidence type="ECO:0000313" key="13">
    <source>
        <dbReference type="Proteomes" id="UP000038045"/>
    </source>
</evidence>
<dbReference type="InterPro" id="IPR038377">
    <property type="entry name" value="Na/Glc_symporter_sf"/>
</dbReference>
<dbReference type="PANTHER" id="PTHR42985">
    <property type="entry name" value="SODIUM-COUPLED MONOCARBOXYLATE TRANSPORTER"/>
    <property type="match status" value="1"/>
</dbReference>
<evidence type="ECO:0000256" key="4">
    <source>
        <dbReference type="ARBA" id="ARBA00022475"/>
    </source>
</evidence>
<feature type="transmembrane region" description="Helical" evidence="12">
    <location>
        <begin position="173"/>
        <end position="196"/>
    </location>
</feature>
<evidence type="ECO:0000313" key="14">
    <source>
        <dbReference type="WBParaSite" id="PTRK_0000495000.1"/>
    </source>
</evidence>
<evidence type="ECO:0000256" key="10">
    <source>
        <dbReference type="ARBA" id="ARBA00023201"/>
    </source>
</evidence>
<feature type="transmembrane region" description="Helical" evidence="12">
    <location>
        <begin position="436"/>
        <end position="454"/>
    </location>
</feature>